<evidence type="ECO:0000256" key="1">
    <source>
        <dbReference type="SAM" id="Coils"/>
    </source>
</evidence>
<dbReference type="InParanoid" id="G4YVB0"/>
<evidence type="ECO:0000256" key="2">
    <source>
        <dbReference type="SAM" id="MobiDB-lite"/>
    </source>
</evidence>
<feature type="non-terminal residue" evidence="3">
    <location>
        <position position="1"/>
    </location>
</feature>
<feature type="compositionally biased region" description="Basic and acidic residues" evidence="2">
    <location>
        <begin position="74"/>
        <end position="113"/>
    </location>
</feature>
<protein>
    <submittedName>
        <fullName evidence="3">Uncharacterized protein</fullName>
    </submittedName>
</protein>
<feature type="coiled-coil region" evidence="1">
    <location>
        <begin position="16"/>
        <end position="71"/>
    </location>
</feature>
<dbReference type="SMR" id="G4YVB0"/>
<proteinExistence type="predicted"/>
<feature type="compositionally biased region" description="Basic and acidic residues" evidence="2">
    <location>
        <begin position="123"/>
        <end position="132"/>
    </location>
</feature>
<organism evidence="3 4">
    <name type="scientific">Phytophthora sojae (strain P6497)</name>
    <name type="common">Soybean stem and root rot agent</name>
    <name type="synonym">Phytophthora megasperma f. sp. glycines</name>
    <dbReference type="NCBI Taxonomy" id="1094619"/>
    <lineage>
        <taxon>Eukaryota</taxon>
        <taxon>Sar</taxon>
        <taxon>Stramenopiles</taxon>
        <taxon>Oomycota</taxon>
        <taxon>Peronosporomycetes</taxon>
        <taxon>Peronosporales</taxon>
        <taxon>Peronosporaceae</taxon>
        <taxon>Phytophthora</taxon>
    </lineage>
</organism>
<dbReference type="Proteomes" id="UP000002640">
    <property type="component" value="Unassembled WGS sequence"/>
</dbReference>
<evidence type="ECO:0000313" key="3">
    <source>
        <dbReference type="EMBL" id="EGZ24917.1"/>
    </source>
</evidence>
<dbReference type="RefSeq" id="XP_009520205.1">
    <property type="nucleotide sequence ID" value="XM_009521910.1"/>
</dbReference>
<evidence type="ECO:0000313" key="4">
    <source>
        <dbReference type="Proteomes" id="UP000002640"/>
    </source>
</evidence>
<keyword evidence="1" id="KW-0175">Coiled coil</keyword>
<name>G4YVB0_PHYSP</name>
<dbReference type="AlphaFoldDB" id="G4YVB0"/>
<sequence length="132" mass="15429">RGRLARQIFSKLCIEKIEKEREINRVREEFSKFKMEKAEQDDEFARMREENAKLKKQLAELLRTSQELGALMRLRRDQQGGRTHAEDDPAAGDDARQVLEDRQLASTEPDKLNSSDSSSAFIENEHWKKVCH</sequence>
<reference evidence="3 4" key="1">
    <citation type="journal article" date="2006" name="Science">
        <title>Phytophthora genome sequences uncover evolutionary origins and mechanisms of pathogenesis.</title>
        <authorList>
            <person name="Tyler B.M."/>
            <person name="Tripathy S."/>
            <person name="Zhang X."/>
            <person name="Dehal P."/>
            <person name="Jiang R.H."/>
            <person name="Aerts A."/>
            <person name="Arredondo F.D."/>
            <person name="Baxter L."/>
            <person name="Bensasson D."/>
            <person name="Beynon J.L."/>
            <person name="Chapman J."/>
            <person name="Damasceno C.M."/>
            <person name="Dorrance A.E."/>
            <person name="Dou D."/>
            <person name="Dickerman A.W."/>
            <person name="Dubchak I.L."/>
            <person name="Garbelotto M."/>
            <person name="Gijzen M."/>
            <person name="Gordon S.G."/>
            <person name="Govers F."/>
            <person name="Grunwald N.J."/>
            <person name="Huang W."/>
            <person name="Ivors K.L."/>
            <person name="Jones R.W."/>
            <person name="Kamoun S."/>
            <person name="Krampis K."/>
            <person name="Lamour K.H."/>
            <person name="Lee M.K."/>
            <person name="McDonald W.H."/>
            <person name="Medina M."/>
            <person name="Meijer H.J."/>
            <person name="Nordberg E.K."/>
            <person name="Maclean D.J."/>
            <person name="Ospina-Giraldo M.D."/>
            <person name="Morris P.F."/>
            <person name="Phuntumart V."/>
            <person name="Putnam N.H."/>
            <person name="Rash S."/>
            <person name="Rose J.K."/>
            <person name="Sakihama Y."/>
            <person name="Salamov A.A."/>
            <person name="Savidor A."/>
            <person name="Scheuring C.F."/>
            <person name="Smith B.M."/>
            <person name="Sobral B.W."/>
            <person name="Terry A."/>
            <person name="Torto-Alalibo T.A."/>
            <person name="Win J."/>
            <person name="Xu Z."/>
            <person name="Zhang H."/>
            <person name="Grigoriev I.V."/>
            <person name="Rokhsar D.S."/>
            <person name="Boore J.L."/>
        </authorList>
    </citation>
    <scope>NUCLEOTIDE SEQUENCE [LARGE SCALE GENOMIC DNA]</scope>
    <source>
        <strain evidence="3 4">P6497</strain>
    </source>
</reference>
<dbReference type="GeneID" id="20638805"/>
<dbReference type="EMBL" id="JH159152">
    <property type="protein sequence ID" value="EGZ24917.1"/>
    <property type="molecule type" value="Genomic_DNA"/>
</dbReference>
<dbReference type="KEGG" id="psoj:PHYSODRAFT_256960"/>
<feature type="region of interest" description="Disordered" evidence="2">
    <location>
        <begin position="72"/>
        <end position="132"/>
    </location>
</feature>
<gene>
    <name evidence="3" type="ORF">PHYSODRAFT_256960</name>
</gene>
<accession>G4YVB0</accession>
<keyword evidence="4" id="KW-1185">Reference proteome</keyword>